<dbReference type="EMBL" id="JBGOOL010000121">
    <property type="protein sequence ID" value="MEZ8055996.1"/>
    <property type="molecule type" value="Genomic_DNA"/>
</dbReference>
<dbReference type="Proteomes" id="UP001569175">
    <property type="component" value="Unassembled WGS sequence"/>
</dbReference>
<protein>
    <submittedName>
        <fullName evidence="1">Uncharacterized protein</fullName>
    </submittedName>
</protein>
<reference evidence="1 2" key="1">
    <citation type="submission" date="2024-06" db="EMBL/GenBank/DDBJ databases">
        <authorList>
            <person name="Steensen K."/>
            <person name="Seneca J."/>
            <person name="Bartlau N."/>
            <person name="Yu A.X."/>
            <person name="Polz M.F."/>
        </authorList>
    </citation>
    <scope>NUCLEOTIDE SEQUENCE [LARGE SCALE GENOMIC DNA]</scope>
    <source>
        <strain evidence="1 2">1F9</strain>
    </source>
</reference>
<dbReference type="RefSeq" id="WP_371708593.1">
    <property type="nucleotide sequence ID" value="NZ_JBGOOL010000121.1"/>
</dbReference>
<evidence type="ECO:0000313" key="1">
    <source>
        <dbReference type="EMBL" id="MEZ8055996.1"/>
    </source>
</evidence>
<gene>
    <name evidence="1" type="ORF">ACED57_23145</name>
</gene>
<proteinExistence type="predicted"/>
<sequence>MKTLETAPKTTYQLMRETEHELEDFLQSTFFDTKSLLLDDQVSKFEAELRGREEAKKEIDKRINRYLEGIKSAPWANTYHLRCLDRTV</sequence>
<name>A0ABV4KUB7_9VIBR</name>
<accession>A0ABV4KUB7</accession>
<comment type="caution">
    <text evidence="1">The sequence shown here is derived from an EMBL/GenBank/DDBJ whole genome shotgun (WGS) entry which is preliminary data.</text>
</comment>
<keyword evidence="2" id="KW-1185">Reference proteome</keyword>
<organism evidence="1 2">
    <name type="scientific">Vibrio atlanticus</name>
    <dbReference type="NCBI Taxonomy" id="693153"/>
    <lineage>
        <taxon>Bacteria</taxon>
        <taxon>Pseudomonadati</taxon>
        <taxon>Pseudomonadota</taxon>
        <taxon>Gammaproteobacteria</taxon>
        <taxon>Vibrionales</taxon>
        <taxon>Vibrionaceae</taxon>
        <taxon>Vibrio</taxon>
    </lineage>
</organism>
<evidence type="ECO:0000313" key="2">
    <source>
        <dbReference type="Proteomes" id="UP001569175"/>
    </source>
</evidence>